<evidence type="ECO:0000313" key="13">
    <source>
        <dbReference type="Proteomes" id="UP000077671"/>
    </source>
</evidence>
<dbReference type="InterPro" id="IPR036188">
    <property type="entry name" value="FAD/NAD-bd_sf"/>
</dbReference>
<reference evidence="11" key="3">
    <citation type="submission" date="2020-10" db="EMBL/GenBank/DDBJ databases">
        <authorList>
            <person name="Sedaghatjoo S."/>
        </authorList>
    </citation>
    <scope>NUCLEOTIDE SEQUENCE</scope>
    <source>
        <strain evidence="11">AZH3</strain>
    </source>
</reference>
<dbReference type="InterPro" id="IPR036922">
    <property type="entry name" value="Rieske_2Fe-2S_sf"/>
</dbReference>
<proteinExistence type="inferred from homology"/>
<dbReference type="PANTHER" id="PTHR43557">
    <property type="entry name" value="APOPTOSIS-INDUCING FACTOR 1"/>
    <property type="match status" value="1"/>
</dbReference>
<dbReference type="Gene3D" id="2.102.10.10">
    <property type="entry name" value="Rieske [2Fe-2S] iron-sulphur domain"/>
    <property type="match status" value="1"/>
</dbReference>
<evidence type="ECO:0000313" key="14">
    <source>
        <dbReference type="Proteomes" id="UP000836402"/>
    </source>
</evidence>
<dbReference type="Proteomes" id="UP000836402">
    <property type="component" value="Unassembled WGS sequence"/>
</dbReference>
<reference evidence="12" key="2">
    <citation type="journal article" date="2019" name="IMA Fungus">
        <title>Genome sequencing and comparison of five Tilletia species to identify candidate genes for the detection of regulated species infecting wheat.</title>
        <authorList>
            <person name="Nguyen H.D.T."/>
            <person name="Sultana T."/>
            <person name="Kesanakurti P."/>
            <person name="Hambleton S."/>
        </authorList>
    </citation>
    <scope>NUCLEOTIDE SEQUENCE</scope>
    <source>
        <strain evidence="12">DAOMC 238032</strain>
    </source>
</reference>
<dbReference type="PROSITE" id="PS51296">
    <property type="entry name" value="RIESKE"/>
    <property type="match status" value="1"/>
</dbReference>
<dbReference type="Proteomes" id="UP000077671">
    <property type="component" value="Unassembled WGS sequence"/>
</dbReference>
<dbReference type="AlphaFoldDB" id="A0A177VGI8"/>
<evidence type="ECO:0000256" key="4">
    <source>
        <dbReference type="ARBA" id="ARBA00022714"/>
    </source>
</evidence>
<keyword evidence="7" id="KW-0560">Oxidoreductase</keyword>
<dbReference type="PRINTS" id="PR00411">
    <property type="entry name" value="PNDRDTASEI"/>
</dbReference>
<accession>A0A177VGI8</accession>
<keyword evidence="9" id="KW-0411">Iron-sulfur</keyword>
<dbReference type="InterPro" id="IPR016156">
    <property type="entry name" value="FAD/NAD-linked_Rdtase_dimer_sf"/>
</dbReference>
<comment type="similarity">
    <text evidence="2">Belongs to the FAD-dependent oxidoreductase family.</text>
</comment>
<evidence type="ECO:0000256" key="9">
    <source>
        <dbReference type="ARBA" id="ARBA00023014"/>
    </source>
</evidence>
<dbReference type="InterPro" id="IPR050446">
    <property type="entry name" value="FAD-oxidoreductase/Apoptosis"/>
</dbReference>
<evidence type="ECO:0000259" key="10">
    <source>
        <dbReference type="PROSITE" id="PS51296"/>
    </source>
</evidence>
<dbReference type="SUPFAM" id="SSF51905">
    <property type="entry name" value="FAD/NAD(P)-binding domain"/>
    <property type="match status" value="2"/>
</dbReference>
<evidence type="ECO:0000256" key="7">
    <source>
        <dbReference type="ARBA" id="ARBA00023002"/>
    </source>
</evidence>
<keyword evidence="6" id="KW-0274">FAD</keyword>
<dbReference type="EMBL" id="LWDD02000025">
    <property type="protein sequence ID" value="KAE8265168.1"/>
    <property type="molecule type" value="Genomic_DNA"/>
</dbReference>
<evidence type="ECO:0000256" key="6">
    <source>
        <dbReference type="ARBA" id="ARBA00022827"/>
    </source>
</evidence>
<gene>
    <name evidence="12" type="ORF">A4X03_0g439</name>
    <name evidence="11" type="ORF">JKIAZH3_G3980</name>
</gene>
<dbReference type="PANTHER" id="PTHR43557:SF2">
    <property type="entry name" value="RIESKE DOMAIN-CONTAINING PROTEIN-RELATED"/>
    <property type="match status" value="1"/>
</dbReference>
<evidence type="ECO:0000256" key="2">
    <source>
        <dbReference type="ARBA" id="ARBA00006442"/>
    </source>
</evidence>
<comment type="cofactor">
    <cofactor evidence="1">
        <name>FAD</name>
        <dbReference type="ChEBI" id="CHEBI:57692"/>
    </cofactor>
</comment>
<keyword evidence="14" id="KW-1185">Reference proteome</keyword>
<evidence type="ECO:0000313" key="12">
    <source>
        <dbReference type="EMBL" id="KAE8265168.1"/>
    </source>
</evidence>
<dbReference type="GO" id="GO:0005737">
    <property type="term" value="C:cytoplasm"/>
    <property type="evidence" value="ECO:0007669"/>
    <property type="project" value="TreeGrafter"/>
</dbReference>
<reference evidence="12" key="1">
    <citation type="submission" date="2016-04" db="EMBL/GenBank/DDBJ databases">
        <authorList>
            <person name="Nguyen H.D."/>
            <person name="Kesanakurti P."/>
            <person name="Cullis J."/>
            <person name="Levesque C.A."/>
            <person name="Hambleton S."/>
        </authorList>
    </citation>
    <scope>NUCLEOTIDE SEQUENCE</scope>
    <source>
        <strain evidence="12">DAOMC 238032</strain>
    </source>
</reference>
<evidence type="ECO:0000256" key="1">
    <source>
        <dbReference type="ARBA" id="ARBA00001974"/>
    </source>
</evidence>
<dbReference type="GO" id="GO:0046872">
    <property type="term" value="F:metal ion binding"/>
    <property type="evidence" value="ECO:0007669"/>
    <property type="project" value="UniProtKB-KW"/>
</dbReference>
<keyword evidence="3" id="KW-0285">Flavoprotein</keyword>
<dbReference type="SUPFAM" id="SSF50022">
    <property type="entry name" value="ISP domain"/>
    <property type="match status" value="1"/>
</dbReference>
<dbReference type="Gene3D" id="3.50.50.60">
    <property type="entry name" value="FAD/NAD(P)-binding domain"/>
    <property type="match status" value="2"/>
</dbReference>
<dbReference type="Gene3D" id="3.30.390.30">
    <property type="match status" value="1"/>
</dbReference>
<evidence type="ECO:0000256" key="5">
    <source>
        <dbReference type="ARBA" id="ARBA00022723"/>
    </source>
</evidence>
<dbReference type="PRINTS" id="PR00368">
    <property type="entry name" value="FADPNR"/>
</dbReference>
<evidence type="ECO:0000256" key="8">
    <source>
        <dbReference type="ARBA" id="ARBA00023004"/>
    </source>
</evidence>
<dbReference type="Pfam" id="PF00355">
    <property type="entry name" value="Rieske"/>
    <property type="match status" value="1"/>
</dbReference>
<dbReference type="GO" id="GO:0016651">
    <property type="term" value="F:oxidoreductase activity, acting on NAD(P)H"/>
    <property type="evidence" value="ECO:0007669"/>
    <property type="project" value="TreeGrafter"/>
</dbReference>
<name>A0A177VGI8_9BASI</name>
<organism evidence="12 13">
    <name type="scientific">Tilletia caries</name>
    <name type="common">wheat bunt fungus</name>
    <dbReference type="NCBI Taxonomy" id="13290"/>
    <lineage>
        <taxon>Eukaryota</taxon>
        <taxon>Fungi</taxon>
        <taxon>Dikarya</taxon>
        <taxon>Basidiomycota</taxon>
        <taxon>Ustilaginomycotina</taxon>
        <taxon>Exobasidiomycetes</taxon>
        <taxon>Tilletiales</taxon>
        <taxon>Tilletiaceae</taxon>
        <taxon>Tilletia</taxon>
    </lineage>
</organism>
<dbReference type="SUPFAM" id="SSF55424">
    <property type="entry name" value="FAD/NAD-linked reductases, dimerisation (C-terminal) domain"/>
    <property type="match status" value="1"/>
</dbReference>
<dbReference type="GO" id="GO:0051537">
    <property type="term" value="F:2 iron, 2 sulfur cluster binding"/>
    <property type="evidence" value="ECO:0007669"/>
    <property type="project" value="UniProtKB-KW"/>
</dbReference>
<protein>
    <recommendedName>
        <fullName evidence="10">Rieske domain-containing protein</fullName>
    </recommendedName>
</protein>
<keyword evidence="4" id="KW-0001">2Fe-2S</keyword>
<evidence type="ECO:0000313" key="11">
    <source>
        <dbReference type="EMBL" id="CAD6945301.1"/>
    </source>
</evidence>
<comment type="caution">
    <text evidence="12">The sequence shown here is derived from an EMBL/GenBank/DDBJ whole genome shotgun (WGS) entry which is preliminary data.</text>
</comment>
<dbReference type="Pfam" id="PF07992">
    <property type="entry name" value="Pyr_redox_2"/>
    <property type="match status" value="1"/>
</dbReference>
<sequence length="599" mass="63247">MNTSFSRAYRSLLSLRPKVAPVFAPTLAQRTYSLSHINMAPQRVKVASKSDVPTGTMKQVVFAGEGDDAVHVLVSNVKGTLHATSAKCTHYGAPLANGALSSDGSVICPWHGARFSCKTGDIEDAPALDSLLTFPIEVDGEDVFVTADAELLKGKPGVAPGCAGGIEKIKSNEKGTVIVGGGSAAIHLIESARKEGYLGKLTVLTAEPYGPIDRPKLSKGLMEDPNAVLWRSKSHLQHKLGVDLQENAVVTSVDVQSKSVTLENGTKVEYDTLILASGGTPVRLPLPGAEASNVLTLRGIKDVAAINAALGKDGDKDLVVVGSSFIGMELAIAVASNKKAKSVSVVGMESVPLERVLGKEVGQGLMKSQQDKNDIKFYMDSKTESIELGSDGDKKAQAVLLKDKDGKDVKLPAAVVVLGVGVKPATQYLRESKGFPELLKDGSVDVDSTLRVKGVEDVYALGDIATAPTRSGKDTVRIEHWNVAGAHGRLVGQVLAGKKTAGQASLQAPPFFWSAMGAQLRYVGSGERPGFDNVHVDGKPEELNFAAYYARGDDVVALATMGRDPLAVVASELFRVNKFPSFAEIKAGKTVSQQELTKL</sequence>
<dbReference type="CDD" id="cd03478">
    <property type="entry name" value="Rieske_AIFL_N"/>
    <property type="match status" value="1"/>
</dbReference>
<evidence type="ECO:0000256" key="3">
    <source>
        <dbReference type="ARBA" id="ARBA00022630"/>
    </source>
</evidence>
<dbReference type="EMBL" id="CAJHJG010004856">
    <property type="protein sequence ID" value="CAD6945301.1"/>
    <property type="molecule type" value="Genomic_DNA"/>
</dbReference>
<feature type="domain" description="Rieske" evidence="10">
    <location>
        <begin position="44"/>
        <end position="145"/>
    </location>
</feature>
<dbReference type="InterPro" id="IPR023753">
    <property type="entry name" value="FAD/NAD-binding_dom"/>
</dbReference>
<dbReference type="InterPro" id="IPR017941">
    <property type="entry name" value="Rieske_2Fe-2S"/>
</dbReference>
<keyword evidence="8" id="KW-0408">Iron</keyword>
<keyword evidence="5" id="KW-0479">Metal-binding</keyword>